<dbReference type="PANTHER" id="PTHR44757">
    <property type="entry name" value="DIGUANYLATE CYCLASE DGCP"/>
    <property type="match status" value="1"/>
</dbReference>
<evidence type="ECO:0000313" key="6">
    <source>
        <dbReference type="EMBL" id="MDS0261066.1"/>
    </source>
</evidence>
<feature type="domain" description="PAS" evidence="4">
    <location>
        <begin position="83"/>
        <end position="140"/>
    </location>
</feature>
<dbReference type="Pfam" id="PF04967">
    <property type="entry name" value="HTH_10"/>
    <property type="match status" value="1"/>
</dbReference>
<name>A0ABU2FH56_9EURY</name>
<keyword evidence="1" id="KW-0805">Transcription regulation</keyword>
<dbReference type="Pfam" id="PF13185">
    <property type="entry name" value="GAF_2"/>
    <property type="match status" value="1"/>
</dbReference>
<dbReference type="SMART" id="SM00091">
    <property type="entry name" value="PAS"/>
    <property type="match status" value="6"/>
</dbReference>
<feature type="domain" description="PAS" evidence="4">
    <location>
        <begin position="216"/>
        <end position="289"/>
    </location>
</feature>
<dbReference type="Pfam" id="PF08448">
    <property type="entry name" value="PAS_4"/>
    <property type="match status" value="4"/>
</dbReference>
<dbReference type="NCBIfam" id="TIGR00229">
    <property type="entry name" value="sensory_box"/>
    <property type="match status" value="4"/>
</dbReference>
<dbReference type="InterPro" id="IPR001610">
    <property type="entry name" value="PAC"/>
</dbReference>
<dbReference type="InterPro" id="IPR035965">
    <property type="entry name" value="PAS-like_dom_sf"/>
</dbReference>
<evidence type="ECO:0000256" key="3">
    <source>
        <dbReference type="SAM" id="Coils"/>
    </source>
</evidence>
<accession>A0ABU2FH56</accession>
<evidence type="ECO:0000259" key="5">
    <source>
        <dbReference type="PROSITE" id="PS50113"/>
    </source>
</evidence>
<dbReference type="InterPro" id="IPR029016">
    <property type="entry name" value="GAF-like_dom_sf"/>
</dbReference>
<feature type="domain" description="PAS" evidence="4">
    <location>
        <begin position="344"/>
        <end position="385"/>
    </location>
</feature>
<evidence type="ECO:0000313" key="7">
    <source>
        <dbReference type="Proteomes" id="UP001259659"/>
    </source>
</evidence>
<dbReference type="SUPFAM" id="SSF55785">
    <property type="entry name" value="PYP-like sensor domain (PAS domain)"/>
    <property type="match status" value="6"/>
</dbReference>
<proteinExistence type="predicted"/>
<evidence type="ECO:0000256" key="1">
    <source>
        <dbReference type="ARBA" id="ARBA00023015"/>
    </source>
</evidence>
<protein>
    <submittedName>
        <fullName evidence="6">PAS domain-containing protein</fullName>
    </submittedName>
</protein>
<reference evidence="6 7" key="1">
    <citation type="submission" date="2022-06" db="EMBL/GenBank/DDBJ databases">
        <title>Haloarcula sp. a new haloarchaeum isolate from saline soil.</title>
        <authorList>
            <person name="Strakova D."/>
            <person name="Galisteo C."/>
            <person name="Sanchez-Porro C."/>
            <person name="Ventosa A."/>
        </authorList>
    </citation>
    <scope>NUCLEOTIDE SEQUENCE [LARGE SCALE GENOMIC DNA]</scope>
    <source>
        <strain evidence="6 7">S1CR25-12</strain>
    </source>
</reference>
<feature type="domain" description="PAC" evidence="5">
    <location>
        <begin position="664"/>
        <end position="715"/>
    </location>
</feature>
<dbReference type="InterPro" id="IPR003018">
    <property type="entry name" value="GAF"/>
</dbReference>
<dbReference type="PANTHER" id="PTHR44757:SF2">
    <property type="entry name" value="BIOFILM ARCHITECTURE MAINTENANCE PROTEIN MBAA"/>
    <property type="match status" value="1"/>
</dbReference>
<gene>
    <name evidence="6" type="ORF">NDI56_16835</name>
</gene>
<dbReference type="InterPro" id="IPR013656">
    <property type="entry name" value="PAS_4"/>
</dbReference>
<feature type="coiled-coil region" evidence="3">
    <location>
        <begin position="462"/>
        <end position="489"/>
    </location>
</feature>
<dbReference type="InterPro" id="IPR052155">
    <property type="entry name" value="Biofilm_reg_signaling"/>
</dbReference>
<feature type="domain" description="PAC" evidence="5">
    <location>
        <begin position="785"/>
        <end position="836"/>
    </location>
</feature>
<dbReference type="CDD" id="cd00130">
    <property type="entry name" value="PAS"/>
    <property type="match status" value="5"/>
</dbReference>
<keyword evidence="3" id="KW-0175">Coiled coil</keyword>
<feature type="domain" description="PAS" evidence="4">
    <location>
        <begin position="479"/>
        <end position="523"/>
    </location>
</feature>
<dbReference type="InterPro" id="IPR000700">
    <property type="entry name" value="PAS-assoc_C"/>
</dbReference>
<evidence type="ECO:0000259" key="4">
    <source>
        <dbReference type="PROSITE" id="PS50112"/>
    </source>
</evidence>
<dbReference type="Gene3D" id="3.30.450.20">
    <property type="entry name" value="PAS domain"/>
    <property type="match status" value="6"/>
</dbReference>
<comment type="caution">
    <text evidence="6">The sequence shown here is derived from an EMBL/GenBank/DDBJ whole genome shotgun (WGS) entry which is preliminary data.</text>
</comment>
<dbReference type="InterPro" id="IPR000014">
    <property type="entry name" value="PAS"/>
</dbReference>
<dbReference type="PROSITE" id="PS50112">
    <property type="entry name" value="PAS"/>
    <property type="match status" value="5"/>
</dbReference>
<dbReference type="Gene3D" id="3.30.450.40">
    <property type="match status" value="2"/>
</dbReference>
<keyword evidence="2" id="KW-0804">Transcription</keyword>
<dbReference type="SMART" id="SM00086">
    <property type="entry name" value="PAC"/>
    <property type="match status" value="3"/>
</dbReference>
<dbReference type="SUPFAM" id="SSF55781">
    <property type="entry name" value="GAF domain-like"/>
    <property type="match status" value="2"/>
</dbReference>
<dbReference type="Proteomes" id="UP001259659">
    <property type="component" value="Unassembled WGS sequence"/>
</dbReference>
<feature type="domain" description="PAC" evidence="5">
    <location>
        <begin position="422"/>
        <end position="474"/>
    </location>
</feature>
<dbReference type="InterPro" id="IPR031803">
    <property type="entry name" value="BAT_GAF/HTH-assoc"/>
</dbReference>
<dbReference type="RefSeq" id="WP_310920858.1">
    <property type="nucleotide sequence ID" value="NZ_JAMQON010000005.1"/>
</dbReference>
<sequence>MASSSLTDALRETLALFEEAGVPRTTTEVADRLDLGRRSTYERLERLVDEGRLDTKIVGGNGRVWWRPPEDRDFAGPGWEGVAESLIDDVLDNADVGVFVLDPEFEVVWINEATERYFGVERERMVGRDTRTLVDECIAPVVEDSATFVDVVLSAYDDNTQTDRFECHVTPDDGSAERWLEHRSKPIESGAYAGGRIELYYDVTDRQREESAHRTDHKQFESLVDAVEEYAIFLLDPDGHVQTWNPGAAHIKGYDAEAIVGEHVSTFYTEADRTAGVPADNLAKAAEDGRTEDEGWRMCADGSRFWANVTTSAIRDDDGTLDGYVNVTRDMTGRREQERQLRRERDLTDRIVDTSPVGIMVLDSDGNHVRINERAKDVLGIPDSQTESYSPGDRTVYDADGALVSPDEHPAAWTLETGDPVFDWEAKVERPDGGHRWLSVNAAPVFDTNGDIERVITTGEDITRLKSQAQRLERQRDDLESELETIFERVDDGFFALNDDLRFTYANDHAVEFLERSPAELQGTYLWDALEKGPKAARALEEALETQQSTSFEAFYEHIGTWFEHHVYPSEEGLSVYFRDVTGRKERERRLEEYKTIVETVTDGVYAVDENYRFTVVNEGYTELVGYDRGELLGSHITTVVDEETLAVGEQRRKALIEGDDDTGSVELEIETAAGDRLTVESRYAVLPSRAEFEGTAGVVRDVTERKKRERQLEEYRRHFQTLIDNFPAGAVALVDQQLRYTTFAGTPEGGTDVTRADLEGALARDVLPPQIADIVIPRYEAALAGQRSEFEATIDGRSYQFHFVPVRDDDGDIFAATAMSQDITELKTRERELETRVRQQEVVTDLGQRALENRDLDALMTEAAELVAETLDNDYCKLLELDAGSEELLLRQGVGWDDGIVGEATVSVVEGDSQAAYTLASETPVRVEDLDTEPRFSGPDLLTSHDIRSGISTLIGPYDYPWGILGTHDTEPARFSDHDVNFVQSVANILASAIESHGHERELVQQRAELAALNNVNQVVQGIADAVIDQSTRDEIETTVCERFAAADSYSFAWIGDIDAATETVDLRTEAGVEGYLDDITITIDPDDARSKNPTGRAFYTGEVQTSQELSPDESSDRCHSAAAACDFRSSAAIPIVHESTTYGVLNVYAERPNAFEGRERDVVVQLGEIVGHAIAALERKRALLSDEVVELQFQIQNVFESLGIDGSETDPIYLEQTVPIADDDYIFFGRTTPGGIDTVEAMVEAIPFYESVTFRDHGDETLFELRVSEPPVLSTIASLGGSVPEAVIEDGDYHLTVHLSPSGDVREVIEKMHEVYPDVNLLKRRQRSIHDQDEPTVPELMTELTPRQRSALETAFHTGFFEWPRDTSGEGVASILDVAPPTFHQHLRKAERKVFESVLSSTTSACTARDER</sequence>
<dbReference type="Pfam" id="PF01590">
    <property type="entry name" value="GAF"/>
    <property type="match status" value="1"/>
</dbReference>
<keyword evidence="7" id="KW-1185">Reference proteome</keyword>
<dbReference type="SMART" id="SM00065">
    <property type="entry name" value="GAF"/>
    <property type="match status" value="2"/>
</dbReference>
<dbReference type="InterPro" id="IPR013767">
    <property type="entry name" value="PAS_fold"/>
</dbReference>
<organism evidence="6 7">
    <name type="scientific">Haloarcula saliterrae</name>
    <dbReference type="NCBI Taxonomy" id="2950534"/>
    <lineage>
        <taxon>Archaea</taxon>
        <taxon>Methanobacteriati</taxon>
        <taxon>Methanobacteriota</taxon>
        <taxon>Stenosarchaea group</taxon>
        <taxon>Halobacteria</taxon>
        <taxon>Halobacteriales</taxon>
        <taxon>Haloarculaceae</taxon>
        <taxon>Haloarcula</taxon>
    </lineage>
</organism>
<dbReference type="Pfam" id="PF00989">
    <property type="entry name" value="PAS"/>
    <property type="match status" value="1"/>
</dbReference>
<dbReference type="EMBL" id="JAMQON010000005">
    <property type="protein sequence ID" value="MDS0261066.1"/>
    <property type="molecule type" value="Genomic_DNA"/>
</dbReference>
<dbReference type="PROSITE" id="PS50113">
    <property type="entry name" value="PAC"/>
    <property type="match status" value="4"/>
</dbReference>
<evidence type="ECO:0000256" key="2">
    <source>
        <dbReference type="ARBA" id="ARBA00023163"/>
    </source>
</evidence>
<feature type="domain" description="PAC" evidence="5">
    <location>
        <begin position="291"/>
        <end position="343"/>
    </location>
</feature>
<dbReference type="Pfam" id="PF15915">
    <property type="entry name" value="BAT"/>
    <property type="match status" value="1"/>
</dbReference>
<feature type="domain" description="PAS" evidence="4">
    <location>
        <begin position="590"/>
        <end position="660"/>
    </location>
</feature>
<dbReference type="InterPro" id="IPR007050">
    <property type="entry name" value="HTH_bacterioopsin"/>
</dbReference>
<dbReference type="Pfam" id="PF13426">
    <property type="entry name" value="PAS_9"/>
    <property type="match status" value="1"/>
</dbReference>